<evidence type="ECO:0000313" key="3">
    <source>
        <dbReference type="Proteomes" id="UP001497512"/>
    </source>
</evidence>
<accession>A0ABP0TRW1</accession>
<dbReference type="Proteomes" id="UP001497512">
    <property type="component" value="Chromosome 14"/>
</dbReference>
<protein>
    <submittedName>
        <fullName evidence="2">Uncharacterized protein</fullName>
    </submittedName>
</protein>
<dbReference type="EMBL" id="OZ019906">
    <property type="protein sequence ID" value="CAK9203496.1"/>
    <property type="molecule type" value="Genomic_DNA"/>
</dbReference>
<keyword evidence="3" id="KW-1185">Reference proteome</keyword>
<sequence>MVRQEPGGVVLALHRCFAQEDERPGYVQIMWRMPFQPNPFEGLPGALGHGTLQETVLRRFFDVCVANLAMRREAHGPEPSSNGKSFVKGEPDEGPHLARAGAVPNSGS</sequence>
<feature type="region of interest" description="Disordered" evidence="1">
    <location>
        <begin position="72"/>
        <end position="108"/>
    </location>
</feature>
<evidence type="ECO:0000256" key="1">
    <source>
        <dbReference type="SAM" id="MobiDB-lite"/>
    </source>
</evidence>
<gene>
    <name evidence="2" type="ORF">CSSPTR1EN2_LOCUS6915</name>
</gene>
<reference evidence="2" key="1">
    <citation type="submission" date="2024-02" db="EMBL/GenBank/DDBJ databases">
        <authorList>
            <consortium name="ELIXIR-Norway"/>
            <consortium name="Elixir Norway"/>
        </authorList>
    </citation>
    <scope>NUCLEOTIDE SEQUENCE</scope>
</reference>
<name>A0ABP0TRW1_9BRYO</name>
<feature type="compositionally biased region" description="Basic and acidic residues" evidence="1">
    <location>
        <begin position="87"/>
        <end position="96"/>
    </location>
</feature>
<proteinExistence type="predicted"/>
<organism evidence="2 3">
    <name type="scientific">Sphagnum troendelagicum</name>
    <dbReference type="NCBI Taxonomy" id="128251"/>
    <lineage>
        <taxon>Eukaryota</taxon>
        <taxon>Viridiplantae</taxon>
        <taxon>Streptophyta</taxon>
        <taxon>Embryophyta</taxon>
        <taxon>Bryophyta</taxon>
        <taxon>Sphagnophytina</taxon>
        <taxon>Sphagnopsida</taxon>
        <taxon>Sphagnales</taxon>
        <taxon>Sphagnaceae</taxon>
        <taxon>Sphagnum</taxon>
    </lineage>
</organism>
<evidence type="ECO:0000313" key="2">
    <source>
        <dbReference type="EMBL" id="CAK9203496.1"/>
    </source>
</evidence>